<keyword evidence="6" id="KW-1185">Reference proteome</keyword>
<dbReference type="PANTHER" id="PTHR43213">
    <property type="entry name" value="BIFUNCTIONAL DTTP/UTP PYROPHOSPHATASE/METHYLTRANSFERASE PROTEIN-RELATED"/>
    <property type="match status" value="1"/>
</dbReference>
<dbReference type="InterPro" id="IPR029001">
    <property type="entry name" value="ITPase-like_fam"/>
</dbReference>
<feature type="active site" description="Proton acceptor" evidence="4">
    <location>
        <position position="76"/>
    </location>
</feature>
<dbReference type="InterPro" id="IPR003697">
    <property type="entry name" value="Maf-like"/>
</dbReference>
<evidence type="ECO:0000313" key="6">
    <source>
        <dbReference type="Proteomes" id="UP001174932"/>
    </source>
</evidence>
<evidence type="ECO:0000313" key="5">
    <source>
        <dbReference type="EMBL" id="MDO6964723.1"/>
    </source>
</evidence>
<comment type="catalytic activity">
    <reaction evidence="4">
        <text>a 2'-deoxyribonucleoside 5'-triphosphate + H2O = a 2'-deoxyribonucleoside 5'-phosphate + diphosphate + H(+)</text>
        <dbReference type="Rhea" id="RHEA:44644"/>
        <dbReference type="ChEBI" id="CHEBI:15377"/>
        <dbReference type="ChEBI" id="CHEBI:15378"/>
        <dbReference type="ChEBI" id="CHEBI:33019"/>
        <dbReference type="ChEBI" id="CHEBI:61560"/>
        <dbReference type="ChEBI" id="CHEBI:65317"/>
        <dbReference type="EC" id="3.6.1.9"/>
    </reaction>
</comment>
<keyword evidence="4" id="KW-0963">Cytoplasm</keyword>
<dbReference type="HAMAP" id="MF_00528">
    <property type="entry name" value="Maf"/>
    <property type="match status" value="1"/>
</dbReference>
<evidence type="ECO:0000256" key="3">
    <source>
        <dbReference type="ARBA" id="ARBA00023080"/>
    </source>
</evidence>
<dbReference type="PANTHER" id="PTHR43213:SF5">
    <property type="entry name" value="BIFUNCTIONAL DTTP_UTP PYROPHOSPHATASE_METHYLTRANSFERASE PROTEIN-RELATED"/>
    <property type="match status" value="1"/>
</dbReference>
<evidence type="ECO:0000256" key="2">
    <source>
        <dbReference type="ARBA" id="ARBA00022801"/>
    </source>
</evidence>
<reference evidence="5" key="1">
    <citation type="journal article" date="2015" name="Int. J. Syst. Evol. Microbiol.">
        <title>Rhizobium alvei sp. nov., isolated from a freshwater river.</title>
        <authorList>
            <person name="Sheu S.Y."/>
            <person name="Huang H.W."/>
            <person name="Young C.C."/>
            <person name="Chen W.M."/>
        </authorList>
    </citation>
    <scope>NUCLEOTIDE SEQUENCE</scope>
    <source>
        <strain evidence="5">TNR-22</strain>
    </source>
</reference>
<evidence type="ECO:0000256" key="1">
    <source>
        <dbReference type="ARBA" id="ARBA00001968"/>
    </source>
</evidence>
<comment type="function">
    <text evidence="4">Nucleoside triphosphate pyrophosphatase. May have a dual role in cell division arrest and in preventing the incorporation of modified nucleotides into cellular nucleic acids.</text>
</comment>
<dbReference type="Gene3D" id="3.90.950.10">
    <property type="match status" value="1"/>
</dbReference>
<comment type="caution">
    <text evidence="4">Lacks conserved residue(s) required for the propagation of feature annotation.</text>
</comment>
<comment type="cofactor">
    <cofactor evidence="1 4">
        <name>a divalent metal cation</name>
        <dbReference type="ChEBI" id="CHEBI:60240"/>
    </cofactor>
</comment>
<protein>
    <recommendedName>
        <fullName evidence="4">Nucleoside triphosphate pyrophosphatase</fullName>
        <ecNumber evidence="4">3.6.1.9</ecNumber>
    </recommendedName>
    <alternativeName>
        <fullName evidence="4">Nucleotide pyrophosphatase</fullName>
        <shortName evidence="4">Nucleotide PPase</shortName>
    </alternativeName>
</protein>
<dbReference type="EC" id="3.6.1.9" evidence="4"/>
<sequence>MQKPLILASGSQSRKVVLSGAGLQFSIEPARIDEREVEESLEESDQNPANIARSLAMAKALDVSSRNSGAYVIGSDQTLSLGAHIFHKPKDMVEAANHIRAFSGQTHHLNCGLAIAFNGLIVWSGVSIAAMTMRAISEDFLARYLEMAGPGILQSVGAYQFEGPGIQLFEKIDGDYFTILGLPLLDLLKALRALGAIDA</sequence>
<name>A0ABT8YLY5_9HYPH</name>
<dbReference type="NCBIfam" id="NF002690">
    <property type="entry name" value="PRK02478.1"/>
    <property type="match status" value="1"/>
</dbReference>
<accession>A0ABT8YLY5</accession>
<comment type="caution">
    <text evidence="5">The sequence shown here is derived from an EMBL/GenBank/DDBJ whole genome shotgun (WGS) entry which is preliminary data.</text>
</comment>
<dbReference type="EMBL" id="JAUOZU010000008">
    <property type="protein sequence ID" value="MDO6964723.1"/>
    <property type="molecule type" value="Genomic_DNA"/>
</dbReference>
<organism evidence="5 6">
    <name type="scientific">Rhizobium alvei</name>
    <dbReference type="NCBI Taxonomy" id="1132659"/>
    <lineage>
        <taxon>Bacteria</taxon>
        <taxon>Pseudomonadati</taxon>
        <taxon>Pseudomonadota</taxon>
        <taxon>Alphaproteobacteria</taxon>
        <taxon>Hyphomicrobiales</taxon>
        <taxon>Rhizobiaceae</taxon>
        <taxon>Rhizobium/Agrobacterium group</taxon>
        <taxon>Rhizobium</taxon>
    </lineage>
</organism>
<keyword evidence="3 4" id="KW-0546">Nucleotide metabolism</keyword>
<dbReference type="Pfam" id="PF02545">
    <property type="entry name" value="Maf"/>
    <property type="match status" value="1"/>
</dbReference>
<comment type="catalytic activity">
    <reaction evidence="4">
        <text>a ribonucleoside 5'-triphosphate + H2O = a ribonucleoside 5'-phosphate + diphosphate + H(+)</text>
        <dbReference type="Rhea" id="RHEA:23996"/>
        <dbReference type="ChEBI" id="CHEBI:15377"/>
        <dbReference type="ChEBI" id="CHEBI:15378"/>
        <dbReference type="ChEBI" id="CHEBI:33019"/>
        <dbReference type="ChEBI" id="CHEBI:58043"/>
        <dbReference type="ChEBI" id="CHEBI:61557"/>
        <dbReference type="EC" id="3.6.1.9"/>
    </reaction>
</comment>
<reference evidence="5" key="2">
    <citation type="submission" date="2023-07" db="EMBL/GenBank/DDBJ databases">
        <authorList>
            <person name="Shen H."/>
        </authorList>
    </citation>
    <scope>NUCLEOTIDE SEQUENCE</scope>
    <source>
        <strain evidence="5">TNR-22</strain>
    </source>
</reference>
<dbReference type="Proteomes" id="UP001174932">
    <property type="component" value="Unassembled WGS sequence"/>
</dbReference>
<evidence type="ECO:0000256" key="4">
    <source>
        <dbReference type="HAMAP-Rule" id="MF_00528"/>
    </source>
</evidence>
<dbReference type="PIRSF" id="PIRSF006305">
    <property type="entry name" value="Maf"/>
    <property type="match status" value="1"/>
</dbReference>
<proteinExistence type="inferred from homology"/>
<keyword evidence="2 4" id="KW-0378">Hydrolase</keyword>
<dbReference type="RefSeq" id="WP_304376656.1">
    <property type="nucleotide sequence ID" value="NZ_JAUOZU010000008.1"/>
</dbReference>
<comment type="similarity">
    <text evidence="4">Belongs to the Maf family.</text>
</comment>
<dbReference type="SUPFAM" id="SSF52972">
    <property type="entry name" value="ITPase-like"/>
    <property type="match status" value="1"/>
</dbReference>
<comment type="subcellular location">
    <subcellularLocation>
        <location evidence="4">Cytoplasm</location>
    </subcellularLocation>
</comment>
<gene>
    <name evidence="5" type="ORF">Q4481_12215</name>
</gene>